<dbReference type="Proteomes" id="UP000241890">
    <property type="component" value="Unassembled WGS sequence"/>
</dbReference>
<dbReference type="AlphaFoldDB" id="A0A2R5GNU4"/>
<reference evidence="2 3" key="1">
    <citation type="submission" date="2017-12" db="EMBL/GenBank/DDBJ databases">
        <title>Sequencing, de novo assembly and annotation of complete genome of a new Thraustochytrid species, strain FCC1311.</title>
        <authorList>
            <person name="Sedici K."/>
            <person name="Godart F."/>
            <person name="Aiese Cigliano R."/>
            <person name="Sanseverino W."/>
            <person name="Barakat M."/>
            <person name="Ortet P."/>
            <person name="Marechal E."/>
            <person name="Cagnac O."/>
            <person name="Amato A."/>
        </authorList>
    </citation>
    <scope>NUCLEOTIDE SEQUENCE [LARGE SCALE GENOMIC DNA]</scope>
</reference>
<gene>
    <name evidence="2" type="ORF">FCC1311_087742</name>
</gene>
<keyword evidence="1" id="KW-0812">Transmembrane</keyword>
<organism evidence="2 3">
    <name type="scientific">Hondaea fermentalgiana</name>
    <dbReference type="NCBI Taxonomy" id="2315210"/>
    <lineage>
        <taxon>Eukaryota</taxon>
        <taxon>Sar</taxon>
        <taxon>Stramenopiles</taxon>
        <taxon>Bigyra</taxon>
        <taxon>Labyrinthulomycetes</taxon>
        <taxon>Thraustochytrida</taxon>
        <taxon>Thraustochytriidae</taxon>
        <taxon>Hondaea</taxon>
    </lineage>
</organism>
<sequence length="246" mass="27790">MYYAYLVISLDLEDSWLKEWLLNGIAFPVLSVLVGRLLVADLMSFLFMWVFPPESHRAVLTFYTILVRLNFSIASQIAILRLTSTRAFVLSAIAASVMEAAGTLMNVKMCDYIRRKAQDYKLDAGRMDKDANVMAQWLAMRSQLAREKLILHTHDEVLGEKVVILAATVETVLTTNNAAQALALRGTILFIAQVLQELLQRAILRWCAEVSLTSNELRYHSWQDNVVLASIIVMTLNFFTASEDLV</sequence>
<evidence type="ECO:0000313" key="3">
    <source>
        <dbReference type="Proteomes" id="UP000241890"/>
    </source>
</evidence>
<comment type="caution">
    <text evidence="2">The sequence shown here is derived from an EMBL/GenBank/DDBJ whole genome shotgun (WGS) entry which is preliminary data.</text>
</comment>
<evidence type="ECO:0000256" key="1">
    <source>
        <dbReference type="SAM" id="Phobius"/>
    </source>
</evidence>
<keyword evidence="1" id="KW-0472">Membrane</keyword>
<feature type="transmembrane region" description="Helical" evidence="1">
    <location>
        <begin position="60"/>
        <end position="82"/>
    </location>
</feature>
<proteinExistence type="predicted"/>
<name>A0A2R5GNU4_9STRA</name>
<keyword evidence="1" id="KW-1133">Transmembrane helix</keyword>
<protein>
    <submittedName>
        <fullName evidence="2">Uncharacterized protein</fullName>
    </submittedName>
</protein>
<evidence type="ECO:0000313" key="2">
    <source>
        <dbReference type="EMBL" id="GBG32550.1"/>
    </source>
</evidence>
<accession>A0A2R5GNU4</accession>
<keyword evidence="3" id="KW-1185">Reference proteome</keyword>
<dbReference type="EMBL" id="BEYU01000124">
    <property type="protein sequence ID" value="GBG32550.1"/>
    <property type="molecule type" value="Genomic_DNA"/>
</dbReference>
<feature type="transmembrane region" description="Helical" evidence="1">
    <location>
        <begin position="88"/>
        <end position="107"/>
    </location>
</feature>
<dbReference type="InParanoid" id="A0A2R5GNU4"/>